<dbReference type="GO" id="GO:0019168">
    <property type="term" value="F:2-polyprenylphenol 6-hydroxylase activity"/>
    <property type="evidence" value="ECO:0007669"/>
    <property type="project" value="TreeGrafter"/>
</dbReference>
<gene>
    <name evidence="1" type="ORF">MNBD_GAMMA07-148</name>
</gene>
<sequence>MNKQYDIIIIGGGMVGLTLACALGKAQLNIAIVEAFQPEDIKLDDDYALRVSAINKSSQQILKYVDAWAGILKRRAYAYQHMHVWDATGDGSIHFDAADLGVDSLGHIVENKVIQFALLEQ</sequence>
<feature type="non-terminal residue" evidence="1">
    <location>
        <position position="121"/>
    </location>
</feature>
<dbReference type="EMBL" id="UOFF01000335">
    <property type="protein sequence ID" value="VAW57121.1"/>
    <property type="molecule type" value="Genomic_DNA"/>
</dbReference>
<accession>A0A3B0WP79</accession>
<reference evidence="1" key="1">
    <citation type="submission" date="2018-06" db="EMBL/GenBank/DDBJ databases">
        <authorList>
            <person name="Zhirakovskaya E."/>
        </authorList>
    </citation>
    <scope>NUCLEOTIDE SEQUENCE</scope>
</reference>
<evidence type="ECO:0000313" key="1">
    <source>
        <dbReference type="EMBL" id="VAW57121.1"/>
    </source>
</evidence>
<dbReference type="InterPro" id="IPR051205">
    <property type="entry name" value="UbiH/COQ6_monooxygenase"/>
</dbReference>
<dbReference type="PROSITE" id="PS51257">
    <property type="entry name" value="PROKAR_LIPOPROTEIN"/>
    <property type="match status" value="1"/>
</dbReference>
<proteinExistence type="predicted"/>
<dbReference type="PANTHER" id="PTHR43876:SF7">
    <property type="entry name" value="UBIQUINONE BIOSYNTHESIS MONOOXYGENASE COQ6, MITOCHONDRIAL"/>
    <property type="match status" value="1"/>
</dbReference>
<name>A0A3B0WP79_9ZZZZ</name>
<organism evidence="1">
    <name type="scientific">hydrothermal vent metagenome</name>
    <dbReference type="NCBI Taxonomy" id="652676"/>
    <lineage>
        <taxon>unclassified sequences</taxon>
        <taxon>metagenomes</taxon>
        <taxon>ecological metagenomes</taxon>
    </lineage>
</organism>
<dbReference type="InterPro" id="IPR036188">
    <property type="entry name" value="FAD/NAD-bd_sf"/>
</dbReference>
<dbReference type="SUPFAM" id="SSF51905">
    <property type="entry name" value="FAD/NAD(P)-binding domain"/>
    <property type="match status" value="1"/>
</dbReference>
<dbReference type="AlphaFoldDB" id="A0A3B0WP79"/>
<dbReference type="Gene3D" id="3.50.50.60">
    <property type="entry name" value="FAD/NAD(P)-binding domain"/>
    <property type="match status" value="1"/>
</dbReference>
<protein>
    <submittedName>
        <fullName evidence="1">2-polyprenylphenol hydroxylase</fullName>
    </submittedName>
</protein>
<dbReference type="PANTHER" id="PTHR43876">
    <property type="entry name" value="UBIQUINONE BIOSYNTHESIS MONOOXYGENASE COQ6, MITOCHONDRIAL"/>
    <property type="match status" value="1"/>
</dbReference>